<gene>
    <name evidence="2" type="ORF">GTO91_15305</name>
</gene>
<dbReference type="AlphaFoldDB" id="A0A845LDT5"/>
<dbReference type="RefSeq" id="WP_161259602.1">
    <property type="nucleotide sequence ID" value="NZ_WXEY01000025.1"/>
</dbReference>
<protein>
    <recommendedName>
        <fullName evidence="1">Polymerase beta nucleotidyltransferase domain-containing protein</fullName>
    </recommendedName>
</protein>
<organism evidence="2 3">
    <name type="scientific">Heliomicrobium undosum</name>
    <dbReference type="NCBI Taxonomy" id="121734"/>
    <lineage>
        <taxon>Bacteria</taxon>
        <taxon>Bacillati</taxon>
        <taxon>Bacillota</taxon>
        <taxon>Clostridia</taxon>
        <taxon>Eubacteriales</taxon>
        <taxon>Heliobacteriaceae</taxon>
        <taxon>Heliomicrobium</taxon>
    </lineage>
</organism>
<comment type="caution">
    <text evidence="2">The sequence shown here is derived from an EMBL/GenBank/DDBJ whole genome shotgun (WGS) entry which is preliminary data.</text>
</comment>
<dbReference type="Pfam" id="PF18765">
    <property type="entry name" value="Polbeta"/>
    <property type="match status" value="1"/>
</dbReference>
<dbReference type="CDD" id="cd05403">
    <property type="entry name" value="NT_KNTase_like"/>
    <property type="match status" value="1"/>
</dbReference>
<dbReference type="OrthoDB" id="5334523at2"/>
<evidence type="ECO:0000259" key="1">
    <source>
        <dbReference type="Pfam" id="PF18765"/>
    </source>
</evidence>
<dbReference type="SUPFAM" id="SSF81301">
    <property type="entry name" value="Nucleotidyltransferase"/>
    <property type="match status" value="1"/>
</dbReference>
<sequence length="35" mass="3841">MLFGSVARQTVGEDSDIDILVLADKELSDFDVVNE</sequence>
<feature type="domain" description="Polymerase beta nucleotidyltransferase" evidence="1">
    <location>
        <begin position="1"/>
        <end position="30"/>
    </location>
</feature>
<keyword evidence="3" id="KW-1185">Reference proteome</keyword>
<dbReference type="Gene3D" id="3.30.460.10">
    <property type="entry name" value="Beta Polymerase, domain 2"/>
    <property type="match status" value="1"/>
</dbReference>
<name>A0A845LDT5_9FIRM</name>
<accession>A0A845LDT5</accession>
<reference evidence="2 3" key="1">
    <citation type="submission" date="2020-01" db="EMBL/GenBank/DDBJ databases">
        <title>Whole-genome sequence of Heliobacterium undosum DSM 13378.</title>
        <authorList>
            <person name="Kyndt J.A."/>
            <person name="Meyer T.E."/>
        </authorList>
    </citation>
    <scope>NUCLEOTIDE SEQUENCE [LARGE SCALE GENOMIC DNA]</scope>
    <source>
        <strain evidence="2 3">DSM 13378</strain>
    </source>
</reference>
<dbReference type="InterPro" id="IPR043519">
    <property type="entry name" value="NT_sf"/>
</dbReference>
<proteinExistence type="predicted"/>
<evidence type="ECO:0000313" key="2">
    <source>
        <dbReference type="EMBL" id="MZP31081.1"/>
    </source>
</evidence>
<evidence type="ECO:0000313" key="3">
    <source>
        <dbReference type="Proteomes" id="UP000463470"/>
    </source>
</evidence>
<dbReference type="EMBL" id="WXEY01000025">
    <property type="protein sequence ID" value="MZP31081.1"/>
    <property type="molecule type" value="Genomic_DNA"/>
</dbReference>
<dbReference type="InterPro" id="IPR041633">
    <property type="entry name" value="Polbeta"/>
</dbReference>
<dbReference type="Proteomes" id="UP000463470">
    <property type="component" value="Unassembled WGS sequence"/>
</dbReference>